<evidence type="ECO:0000313" key="3">
    <source>
        <dbReference type="Proteomes" id="UP000008792"/>
    </source>
</evidence>
<accession>B4M4R5</accession>
<dbReference type="eggNOG" id="ENOG502TB77">
    <property type="taxonomic scope" value="Eukaryota"/>
</dbReference>
<name>B4M4R5_DROVI</name>
<sequence>MSLHHEILAQQLRQLYGRDWRPNHAVPQTRRNRRHCLDPDERHSGGQEPQHCRSSRASHQPAVDSNHVVPLLHIWLRLHSLTPHSTTSGQLRNVYRLRLEQRPLLQNLRQIVSVHWKRLCRRACPVSQVADNTRYAMKRNPARVVQSKRENWIQYLVQIFTSISKSLEQALVPVGRKITYESTSAAMELLDIRVISEQLNSVLIDYMVNNDVYLMDQSRTALGVLD</sequence>
<protein>
    <submittedName>
        <fullName evidence="2">Uncharacterized protein</fullName>
    </submittedName>
</protein>
<evidence type="ECO:0000256" key="1">
    <source>
        <dbReference type="SAM" id="MobiDB-lite"/>
    </source>
</evidence>
<dbReference type="HOGENOM" id="CLU_1327598_0_0_1"/>
<feature type="region of interest" description="Disordered" evidence="1">
    <location>
        <begin position="23"/>
        <end position="61"/>
    </location>
</feature>
<dbReference type="AlphaFoldDB" id="B4M4R5"/>
<reference evidence="2 3" key="1">
    <citation type="journal article" date="2007" name="Nature">
        <title>Evolution of genes and genomes on the Drosophila phylogeny.</title>
        <authorList>
            <consortium name="Drosophila 12 Genomes Consortium"/>
            <person name="Clark A.G."/>
            <person name="Eisen M.B."/>
            <person name="Smith D.R."/>
            <person name="Bergman C.M."/>
            <person name="Oliver B."/>
            <person name="Markow T.A."/>
            <person name="Kaufman T.C."/>
            <person name="Kellis M."/>
            <person name="Gelbart W."/>
            <person name="Iyer V.N."/>
            <person name="Pollard D.A."/>
            <person name="Sackton T.B."/>
            <person name="Larracuente A.M."/>
            <person name="Singh N.D."/>
            <person name="Abad J.P."/>
            <person name="Abt D.N."/>
            <person name="Adryan B."/>
            <person name="Aguade M."/>
            <person name="Akashi H."/>
            <person name="Anderson W.W."/>
            <person name="Aquadro C.F."/>
            <person name="Ardell D.H."/>
            <person name="Arguello R."/>
            <person name="Artieri C.G."/>
            <person name="Barbash D.A."/>
            <person name="Barker D."/>
            <person name="Barsanti P."/>
            <person name="Batterham P."/>
            <person name="Batzoglou S."/>
            <person name="Begun D."/>
            <person name="Bhutkar A."/>
            <person name="Blanco E."/>
            <person name="Bosak S.A."/>
            <person name="Bradley R.K."/>
            <person name="Brand A.D."/>
            <person name="Brent M.R."/>
            <person name="Brooks A.N."/>
            <person name="Brown R.H."/>
            <person name="Butlin R.K."/>
            <person name="Caggese C."/>
            <person name="Calvi B.R."/>
            <person name="Bernardo de Carvalho A."/>
            <person name="Caspi A."/>
            <person name="Castrezana S."/>
            <person name="Celniker S.E."/>
            <person name="Chang J.L."/>
            <person name="Chapple C."/>
            <person name="Chatterji S."/>
            <person name="Chinwalla A."/>
            <person name="Civetta A."/>
            <person name="Clifton S.W."/>
            <person name="Comeron J.M."/>
            <person name="Costello J.C."/>
            <person name="Coyne J.A."/>
            <person name="Daub J."/>
            <person name="David R.G."/>
            <person name="Delcher A.L."/>
            <person name="Delehaunty K."/>
            <person name="Do C.B."/>
            <person name="Ebling H."/>
            <person name="Edwards K."/>
            <person name="Eickbush T."/>
            <person name="Evans J.D."/>
            <person name="Filipski A."/>
            <person name="Findeiss S."/>
            <person name="Freyhult E."/>
            <person name="Fulton L."/>
            <person name="Fulton R."/>
            <person name="Garcia A.C."/>
            <person name="Gardiner A."/>
            <person name="Garfield D.A."/>
            <person name="Garvin B.E."/>
            <person name="Gibson G."/>
            <person name="Gilbert D."/>
            <person name="Gnerre S."/>
            <person name="Godfrey J."/>
            <person name="Good R."/>
            <person name="Gotea V."/>
            <person name="Gravely B."/>
            <person name="Greenberg A.J."/>
            <person name="Griffiths-Jones S."/>
            <person name="Gross S."/>
            <person name="Guigo R."/>
            <person name="Gustafson E.A."/>
            <person name="Haerty W."/>
            <person name="Hahn M.W."/>
            <person name="Halligan D.L."/>
            <person name="Halpern A.L."/>
            <person name="Halter G.M."/>
            <person name="Han M.V."/>
            <person name="Heger A."/>
            <person name="Hillier L."/>
            <person name="Hinrichs A.S."/>
            <person name="Holmes I."/>
            <person name="Hoskins R.A."/>
            <person name="Hubisz M.J."/>
            <person name="Hultmark D."/>
            <person name="Huntley M.A."/>
            <person name="Jaffe D.B."/>
            <person name="Jagadeeshan S."/>
            <person name="Jeck W.R."/>
            <person name="Johnson J."/>
            <person name="Jones C.D."/>
            <person name="Jordan W.C."/>
            <person name="Karpen G.H."/>
            <person name="Kataoka E."/>
            <person name="Keightley P.D."/>
            <person name="Kheradpour P."/>
            <person name="Kirkness E.F."/>
            <person name="Koerich L.B."/>
            <person name="Kristiansen K."/>
            <person name="Kudrna D."/>
            <person name="Kulathinal R.J."/>
            <person name="Kumar S."/>
            <person name="Kwok R."/>
            <person name="Lander E."/>
            <person name="Langley C.H."/>
            <person name="Lapoint R."/>
            <person name="Lazzaro B.P."/>
            <person name="Lee S.J."/>
            <person name="Levesque L."/>
            <person name="Li R."/>
            <person name="Lin C.F."/>
            <person name="Lin M.F."/>
            <person name="Lindblad-Toh K."/>
            <person name="Llopart A."/>
            <person name="Long M."/>
            <person name="Low L."/>
            <person name="Lozovsky E."/>
            <person name="Lu J."/>
            <person name="Luo M."/>
            <person name="Machado C.A."/>
            <person name="Makalowski W."/>
            <person name="Marzo M."/>
            <person name="Matsuda M."/>
            <person name="Matzkin L."/>
            <person name="McAllister B."/>
            <person name="McBride C.S."/>
            <person name="McKernan B."/>
            <person name="McKernan K."/>
            <person name="Mendez-Lago M."/>
            <person name="Minx P."/>
            <person name="Mollenhauer M.U."/>
            <person name="Montooth K."/>
            <person name="Mount S.M."/>
            <person name="Mu X."/>
            <person name="Myers E."/>
            <person name="Negre B."/>
            <person name="Newfeld S."/>
            <person name="Nielsen R."/>
            <person name="Noor M.A."/>
            <person name="O'Grady P."/>
            <person name="Pachter L."/>
            <person name="Papaceit M."/>
            <person name="Parisi M.J."/>
            <person name="Parisi M."/>
            <person name="Parts L."/>
            <person name="Pedersen J.S."/>
            <person name="Pesole G."/>
            <person name="Phillippy A.M."/>
            <person name="Ponting C.P."/>
            <person name="Pop M."/>
            <person name="Porcelli D."/>
            <person name="Powell J.R."/>
            <person name="Prohaska S."/>
            <person name="Pruitt K."/>
            <person name="Puig M."/>
            <person name="Quesneville H."/>
            <person name="Ram K.R."/>
            <person name="Rand D."/>
            <person name="Rasmussen M.D."/>
            <person name="Reed L.K."/>
            <person name="Reenan R."/>
            <person name="Reily A."/>
            <person name="Remington K.A."/>
            <person name="Rieger T.T."/>
            <person name="Ritchie M.G."/>
            <person name="Robin C."/>
            <person name="Rogers Y.H."/>
            <person name="Rohde C."/>
            <person name="Rozas J."/>
            <person name="Rubenfield M.J."/>
            <person name="Ruiz A."/>
            <person name="Russo S."/>
            <person name="Salzberg S.L."/>
            <person name="Sanchez-Gracia A."/>
            <person name="Saranga D.J."/>
            <person name="Sato H."/>
            <person name="Schaeffer S.W."/>
            <person name="Schatz M.C."/>
            <person name="Schlenke T."/>
            <person name="Schwartz R."/>
            <person name="Segarra C."/>
            <person name="Singh R.S."/>
            <person name="Sirot L."/>
            <person name="Sirota M."/>
            <person name="Sisneros N.B."/>
            <person name="Smith C.D."/>
            <person name="Smith T.F."/>
            <person name="Spieth J."/>
            <person name="Stage D.E."/>
            <person name="Stark A."/>
            <person name="Stephan W."/>
            <person name="Strausberg R.L."/>
            <person name="Strempel S."/>
            <person name="Sturgill D."/>
            <person name="Sutton G."/>
            <person name="Sutton G.G."/>
            <person name="Tao W."/>
            <person name="Teichmann S."/>
            <person name="Tobari Y.N."/>
            <person name="Tomimura Y."/>
            <person name="Tsolas J.M."/>
            <person name="Valente V.L."/>
            <person name="Venter E."/>
            <person name="Venter J.C."/>
            <person name="Vicario S."/>
            <person name="Vieira F.G."/>
            <person name="Vilella A.J."/>
            <person name="Villasante A."/>
            <person name="Walenz B."/>
            <person name="Wang J."/>
            <person name="Wasserman M."/>
            <person name="Watts T."/>
            <person name="Wilson D."/>
            <person name="Wilson R.K."/>
            <person name="Wing R.A."/>
            <person name="Wolfner M.F."/>
            <person name="Wong A."/>
            <person name="Wong G.K."/>
            <person name="Wu C.I."/>
            <person name="Wu G."/>
            <person name="Yamamoto D."/>
            <person name="Yang H.P."/>
            <person name="Yang S.P."/>
            <person name="Yorke J.A."/>
            <person name="Yoshida K."/>
            <person name="Zdobnov E."/>
            <person name="Zhang P."/>
            <person name="Zhang Y."/>
            <person name="Zimin A.V."/>
            <person name="Baldwin J."/>
            <person name="Abdouelleil A."/>
            <person name="Abdulkadir J."/>
            <person name="Abebe A."/>
            <person name="Abera B."/>
            <person name="Abreu J."/>
            <person name="Acer S.C."/>
            <person name="Aftuck L."/>
            <person name="Alexander A."/>
            <person name="An P."/>
            <person name="Anderson E."/>
            <person name="Anderson S."/>
            <person name="Arachi H."/>
            <person name="Azer M."/>
            <person name="Bachantsang P."/>
            <person name="Barry A."/>
            <person name="Bayul T."/>
            <person name="Berlin A."/>
            <person name="Bessette D."/>
            <person name="Bloom T."/>
            <person name="Blye J."/>
            <person name="Boguslavskiy L."/>
            <person name="Bonnet C."/>
            <person name="Boukhgalter B."/>
            <person name="Bourzgui I."/>
            <person name="Brown A."/>
            <person name="Cahill P."/>
            <person name="Channer S."/>
            <person name="Cheshatsang Y."/>
            <person name="Chuda L."/>
            <person name="Citroen M."/>
            <person name="Collymore A."/>
            <person name="Cooke P."/>
            <person name="Costello M."/>
            <person name="D'Aco K."/>
            <person name="Daza R."/>
            <person name="De Haan G."/>
            <person name="DeGray S."/>
            <person name="DeMaso C."/>
            <person name="Dhargay N."/>
            <person name="Dooley K."/>
            <person name="Dooley E."/>
            <person name="Doricent M."/>
            <person name="Dorje P."/>
            <person name="Dorjee K."/>
            <person name="Dupes A."/>
            <person name="Elong R."/>
            <person name="Falk J."/>
            <person name="Farina A."/>
            <person name="Faro S."/>
            <person name="Ferguson D."/>
            <person name="Fisher S."/>
            <person name="Foley C.D."/>
            <person name="Franke A."/>
            <person name="Friedrich D."/>
            <person name="Gadbois L."/>
            <person name="Gearin G."/>
            <person name="Gearin C.R."/>
            <person name="Giannoukos G."/>
            <person name="Goode T."/>
            <person name="Graham J."/>
            <person name="Grandbois E."/>
            <person name="Grewal S."/>
            <person name="Gyaltsen K."/>
            <person name="Hafez N."/>
            <person name="Hagos B."/>
            <person name="Hall J."/>
            <person name="Henson C."/>
            <person name="Hollinger A."/>
            <person name="Honan T."/>
            <person name="Huard M.D."/>
            <person name="Hughes L."/>
            <person name="Hurhula B."/>
            <person name="Husby M.E."/>
            <person name="Kamat A."/>
            <person name="Kanga B."/>
            <person name="Kashin S."/>
            <person name="Khazanovich D."/>
            <person name="Kisner P."/>
            <person name="Lance K."/>
            <person name="Lara M."/>
            <person name="Lee W."/>
            <person name="Lennon N."/>
            <person name="Letendre F."/>
            <person name="LeVine R."/>
            <person name="Lipovsky A."/>
            <person name="Liu X."/>
            <person name="Liu J."/>
            <person name="Liu S."/>
            <person name="Lokyitsang T."/>
            <person name="Lokyitsang Y."/>
            <person name="Lubonja R."/>
            <person name="Lui A."/>
            <person name="MacDonald P."/>
            <person name="Magnisalis V."/>
            <person name="Maru K."/>
            <person name="Matthews C."/>
            <person name="McCusker W."/>
            <person name="McDonough S."/>
            <person name="Mehta T."/>
            <person name="Meldrim J."/>
            <person name="Meneus L."/>
            <person name="Mihai O."/>
            <person name="Mihalev A."/>
            <person name="Mihova T."/>
            <person name="Mittelman R."/>
            <person name="Mlenga V."/>
            <person name="Montmayeur A."/>
            <person name="Mulrain L."/>
            <person name="Navidi A."/>
            <person name="Naylor J."/>
            <person name="Negash T."/>
            <person name="Nguyen T."/>
            <person name="Nguyen N."/>
            <person name="Nicol R."/>
            <person name="Norbu C."/>
            <person name="Norbu N."/>
            <person name="Novod N."/>
            <person name="O'Neill B."/>
            <person name="Osman S."/>
            <person name="Markiewicz E."/>
            <person name="Oyono O.L."/>
            <person name="Patti C."/>
            <person name="Phunkhang P."/>
            <person name="Pierre F."/>
            <person name="Priest M."/>
            <person name="Raghuraman S."/>
            <person name="Rege F."/>
            <person name="Reyes R."/>
            <person name="Rise C."/>
            <person name="Rogov P."/>
            <person name="Ross K."/>
            <person name="Ryan E."/>
            <person name="Settipalli S."/>
            <person name="Shea T."/>
            <person name="Sherpa N."/>
            <person name="Shi L."/>
            <person name="Shih D."/>
            <person name="Sparrow T."/>
            <person name="Spaulding J."/>
            <person name="Stalker J."/>
            <person name="Stange-Thomann N."/>
            <person name="Stavropoulos S."/>
            <person name="Stone C."/>
            <person name="Strader C."/>
            <person name="Tesfaye S."/>
            <person name="Thomson T."/>
            <person name="Thoulutsang Y."/>
            <person name="Thoulutsang D."/>
            <person name="Topham K."/>
            <person name="Topping I."/>
            <person name="Tsamla T."/>
            <person name="Vassiliev H."/>
            <person name="Vo A."/>
            <person name="Wangchuk T."/>
            <person name="Wangdi T."/>
            <person name="Weiand M."/>
            <person name="Wilkinson J."/>
            <person name="Wilson A."/>
            <person name="Yadav S."/>
            <person name="Young G."/>
            <person name="Yu Q."/>
            <person name="Zembek L."/>
            <person name="Zhong D."/>
            <person name="Zimmer A."/>
            <person name="Zwirko Z."/>
            <person name="Jaffe D.B."/>
            <person name="Alvarez P."/>
            <person name="Brockman W."/>
            <person name="Butler J."/>
            <person name="Chin C."/>
            <person name="Gnerre S."/>
            <person name="Grabherr M."/>
            <person name="Kleber M."/>
            <person name="Mauceli E."/>
            <person name="MacCallum I."/>
        </authorList>
    </citation>
    <scope>NUCLEOTIDE SEQUENCE [LARGE SCALE GENOMIC DNA]</scope>
    <source>
        <strain evidence="3">Tucson 15010-1051.87</strain>
    </source>
</reference>
<dbReference type="EMBL" id="CH940652">
    <property type="protein sequence ID" value="EDW59626.2"/>
    <property type="molecule type" value="Genomic_DNA"/>
</dbReference>
<evidence type="ECO:0000313" key="2">
    <source>
        <dbReference type="EMBL" id="EDW59626.2"/>
    </source>
</evidence>
<organism evidence="2 3">
    <name type="scientific">Drosophila virilis</name>
    <name type="common">Fruit fly</name>
    <dbReference type="NCBI Taxonomy" id="7244"/>
    <lineage>
        <taxon>Eukaryota</taxon>
        <taxon>Metazoa</taxon>
        <taxon>Ecdysozoa</taxon>
        <taxon>Arthropoda</taxon>
        <taxon>Hexapoda</taxon>
        <taxon>Insecta</taxon>
        <taxon>Pterygota</taxon>
        <taxon>Neoptera</taxon>
        <taxon>Endopterygota</taxon>
        <taxon>Diptera</taxon>
        <taxon>Brachycera</taxon>
        <taxon>Muscomorpha</taxon>
        <taxon>Ephydroidea</taxon>
        <taxon>Drosophilidae</taxon>
        <taxon>Drosophila</taxon>
    </lineage>
</organism>
<feature type="compositionally biased region" description="Basic and acidic residues" evidence="1">
    <location>
        <begin position="35"/>
        <end position="45"/>
    </location>
</feature>
<dbReference type="InParanoid" id="B4M4R5"/>
<proteinExistence type="predicted"/>
<gene>
    <name evidence="2" type="primary">Dvir\GJ10990</name>
    <name evidence="2" type="ORF">Dvir_GJ10990</name>
</gene>
<dbReference type="Proteomes" id="UP000008792">
    <property type="component" value="Unassembled WGS sequence"/>
</dbReference>
<keyword evidence="3" id="KW-1185">Reference proteome</keyword>
<dbReference type="OrthoDB" id="7835020at2759"/>
<dbReference type="KEGG" id="dvi:6632452"/>